<keyword evidence="1" id="KW-1133">Transmembrane helix</keyword>
<dbReference type="SUPFAM" id="SSF103481">
    <property type="entry name" value="Multidrug resistance efflux transporter EmrE"/>
    <property type="match status" value="1"/>
</dbReference>
<keyword evidence="1" id="KW-0812">Transmembrane</keyword>
<dbReference type="EMBL" id="DTGZ01000002">
    <property type="protein sequence ID" value="HGV96692.1"/>
    <property type="molecule type" value="Genomic_DNA"/>
</dbReference>
<feature type="domain" description="EamA" evidence="2">
    <location>
        <begin position="8"/>
        <end position="132"/>
    </location>
</feature>
<accession>A0A7C4X7N6</accession>
<feature type="transmembrane region" description="Helical" evidence="1">
    <location>
        <begin position="115"/>
        <end position="132"/>
    </location>
</feature>
<feature type="transmembrane region" description="Helical" evidence="1">
    <location>
        <begin position="89"/>
        <end position="109"/>
    </location>
</feature>
<organism evidence="3">
    <name type="scientific">candidate division WOR-3 bacterium</name>
    <dbReference type="NCBI Taxonomy" id="2052148"/>
    <lineage>
        <taxon>Bacteria</taxon>
        <taxon>Bacteria division WOR-3</taxon>
    </lineage>
</organism>
<dbReference type="Pfam" id="PF00892">
    <property type="entry name" value="EamA"/>
    <property type="match status" value="1"/>
</dbReference>
<evidence type="ECO:0000313" key="3">
    <source>
        <dbReference type="EMBL" id="HGV96692.1"/>
    </source>
</evidence>
<dbReference type="InterPro" id="IPR000620">
    <property type="entry name" value="EamA_dom"/>
</dbReference>
<feature type="transmembrane region" description="Helical" evidence="1">
    <location>
        <begin position="6"/>
        <end position="24"/>
    </location>
</feature>
<proteinExistence type="predicted"/>
<reference evidence="3" key="1">
    <citation type="journal article" date="2020" name="mSystems">
        <title>Genome- and Community-Level Interaction Insights into Carbon Utilization and Element Cycling Functions of Hydrothermarchaeota in Hydrothermal Sediment.</title>
        <authorList>
            <person name="Zhou Z."/>
            <person name="Liu Y."/>
            <person name="Xu W."/>
            <person name="Pan J."/>
            <person name="Luo Z.H."/>
            <person name="Li M."/>
        </authorList>
    </citation>
    <scope>NUCLEOTIDE SEQUENCE [LARGE SCALE GENOMIC DNA]</scope>
    <source>
        <strain evidence="3">SpSt-774</strain>
    </source>
</reference>
<feature type="transmembrane region" description="Helical" evidence="1">
    <location>
        <begin position="33"/>
        <end position="51"/>
    </location>
</feature>
<keyword evidence="1" id="KW-0472">Membrane</keyword>
<evidence type="ECO:0000256" key="1">
    <source>
        <dbReference type="SAM" id="Phobius"/>
    </source>
</evidence>
<dbReference type="InterPro" id="IPR037185">
    <property type="entry name" value="EmrE-like"/>
</dbReference>
<evidence type="ECO:0000259" key="2">
    <source>
        <dbReference type="Pfam" id="PF00892"/>
    </source>
</evidence>
<feature type="transmembrane region" description="Helical" evidence="1">
    <location>
        <begin position="63"/>
        <end position="82"/>
    </location>
</feature>
<dbReference type="GO" id="GO:0016020">
    <property type="term" value="C:membrane"/>
    <property type="evidence" value="ECO:0007669"/>
    <property type="project" value="InterPro"/>
</dbReference>
<gene>
    <name evidence="3" type="ORF">ENV60_00110</name>
</gene>
<name>A0A7C4X7N6_UNCW3</name>
<comment type="caution">
    <text evidence="3">The sequence shown here is derived from an EMBL/GenBank/DDBJ whole genome shotgun (WGS) entry which is preliminary data.</text>
</comment>
<dbReference type="Gene3D" id="1.10.3730.20">
    <property type="match status" value="1"/>
</dbReference>
<sequence>MDYIKYSYIALIGWGFWAIGSKLLSRSLNTESLSFWISLWSLILLSLFIFFKKSLIVNIYSFYAIPVGIVSLIAILAFYKALKEGPSSVVIPLTNLYVIFPVLFGILFLKEEITAIRILGIAFAVLGAIFLSL</sequence>
<dbReference type="AlphaFoldDB" id="A0A7C4X7N6"/>
<protein>
    <recommendedName>
        <fullName evidence="2">EamA domain-containing protein</fullName>
    </recommendedName>
</protein>